<dbReference type="InterPro" id="IPR035069">
    <property type="entry name" value="TTHA1013/TTHA0281-like"/>
</dbReference>
<dbReference type="Pfam" id="PF15919">
    <property type="entry name" value="HicB_lk_antitox"/>
    <property type="match status" value="1"/>
</dbReference>
<dbReference type="PANTHER" id="PTHR34504:SF4">
    <property type="entry name" value="ANTITOXIN HICB"/>
    <property type="match status" value="1"/>
</dbReference>
<evidence type="ECO:0000259" key="1">
    <source>
        <dbReference type="Pfam" id="PF15919"/>
    </source>
</evidence>
<comment type="caution">
    <text evidence="2">The sequence shown here is derived from an EMBL/GenBank/DDBJ whole genome shotgun (WGS) entry which is preliminary data.</text>
</comment>
<evidence type="ECO:0000313" key="2">
    <source>
        <dbReference type="EMBL" id="NMG83850.1"/>
    </source>
</evidence>
<gene>
    <name evidence="2" type="ORF">GIS02_06630</name>
</gene>
<dbReference type="Proteomes" id="UP000606580">
    <property type="component" value="Unassembled WGS sequence"/>
</dbReference>
<dbReference type="EMBL" id="WNEG01000114">
    <property type="protein sequence ID" value="NMG83850.1"/>
    <property type="molecule type" value="Genomic_DNA"/>
</dbReference>
<dbReference type="InterPro" id="IPR031807">
    <property type="entry name" value="HicB-like"/>
</dbReference>
<accession>A0A848DAQ6</accession>
<protein>
    <submittedName>
        <fullName evidence="2">Type II toxin-antitoxin system HicB family antitoxin</fullName>
    </submittedName>
</protein>
<proteinExistence type="predicted"/>
<reference evidence="2" key="1">
    <citation type="journal article" date="2020" name="MBio">
        <title>'Candidatus Ethanoperedens,' a Thermophilic Genus of Archaea Mediating the Anaerobic Oxidation of Ethane.</title>
        <authorList>
            <person name="Hahn C.J."/>
            <person name="Laso-Perez R."/>
            <person name="Vulcano F."/>
            <person name="Vaziourakis K.M."/>
            <person name="Stokke R."/>
            <person name="Steen I.H."/>
            <person name="Teske A."/>
            <person name="Boetius A."/>
            <person name="Liebeke M."/>
            <person name="Amann R."/>
            <person name="Knittel K."/>
            <person name="Wegener G."/>
        </authorList>
    </citation>
    <scope>NUCLEOTIDE SEQUENCE</scope>
    <source>
        <strain evidence="2">GoM-Arc1-LC-WB58</strain>
    </source>
</reference>
<organism evidence="2 3">
    <name type="scientific">Candidatus Ethanoperedens thermophilum</name>
    <dbReference type="NCBI Taxonomy" id="2766897"/>
    <lineage>
        <taxon>Archaea</taxon>
        <taxon>Methanobacteriati</taxon>
        <taxon>Methanobacteriota</taxon>
        <taxon>Stenosarchaea group</taxon>
        <taxon>Methanomicrobia</taxon>
        <taxon>Methanosarcinales</taxon>
        <taxon>Methanosarcinales incertae sedis</taxon>
        <taxon>GOM Arc I cluster</taxon>
        <taxon>Candidatus Ethanoperedens</taxon>
    </lineage>
</organism>
<dbReference type="AlphaFoldDB" id="A0A848DAQ6"/>
<sequence>MIGTKKIHLPVLMEKDEDGFFVVECPILQGCYTQGKTIDEALKNIHEVIELCLEEQKEEIVEHLDAIQEFSYHVVSAEI</sequence>
<feature type="domain" description="HicB-like antitoxin of toxin-antitoxin system" evidence="1">
    <location>
        <begin position="10"/>
        <end position="68"/>
    </location>
</feature>
<evidence type="ECO:0000313" key="3">
    <source>
        <dbReference type="Proteomes" id="UP000606580"/>
    </source>
</evidence>
<name>A0A848DAQ6_9EURY</name>
<dbReference type="Gene3D" id="3.30.160.250">
    <property type="match status" value="1"/>
</dbReference>
<dbReference type="InterPro" id="IPR051404">
    <property type="entry name" value="TA_system_antitoxin"/>
</dbReference>
<dbReference type="PANTHER" id="PTHR34504">
    <property type="entry name" value="ANTITOXIN HICB"/>
    <property type="match status" value="1"/>
</dbReference>
<dbReference type="SUPFAM" id="SSF143100">
    <property type="entry name" value="TTHA1013/TTHA0281-like"/>
    <property type="match status" value="1"/>
</dbReference>